<dbReference type="OMA" id="CIDMDID"/>
<dbReference type="AlphaFoldDB" id="A0A2K1IGX8"/>
<keyword evidence="5 8" id="KW-0175">Coiled coil</keyword>
<dbReference type="EMBL" id="ABEU02000024">
    <property type="protein sequence ID" value="PNR28525.1"/>
    <property type="molecule type" value="Genomic_DNA"/>
</dbReference>
<dbReference type="RefSeq" id="XP_024363611.1">
    <property type="nucleotide sequence ID" value="XM_024507843.2"/>
</dbReference>
<dbReference type="EnsemblPlants" id="Pp3c24_15450V3.1">
    <property type="protein sequence ID" value="Pp3c24_15450V3.1"/>
    <property type="gene ID" value="Pp3c24_15450"/>
</dbReference>
<evidence type="ECO:0000256" key="5">
    <source>
        <dbReference type="ARBA" id="ARBA00023054"/>
    </source>
</evidence>
<evidence type="ECO:0000256" key="4">
    <source>
        <dbReference type="ARBA" id="ARBA00023015"/>
    </source>
</evidence>
<dbReference type="Pfam" id="PF09340">
    <property type="entry name" value="NuA4"/>
    <property type="match status" value="1"/>
</dbReference>
<dbReference type="PaxDb" id="3218-PP1S178_70V6.1"/>
<evidence type="ECO:0000313" key="12">
    <source>
        <dbReference type="Proteomes" id="UP000006727"/>
    </source>
</evidence>
<evidence type="ECO:0000313" key="10">
    <source>
        <dbReference type="EMBL" id="PNR28525.1"/>
    </source>
</evidence>
<keyword evidence="12" id="KW-1185">Reference proteome</keyword>
<dbReference type="KEGG" id="ppp:112276480"/>
<dbReference type="OrthoDB" id="440324at2759"/>
<evidence type="ECO:0000256" key="6">
    <source>
        <dbReference type="ARBA" id="ARBA00023163"/>
    </source>
</evidence>
<dbReference type="InterPro" id="IPR015418">
    <property type="entry name" value="Eaf6"/>
</dbReference>
<evidence type="ECO:0000256" key="9">
    <source>
        <dbReference type="SAM" id="MobiDB-lite"/>
    </source>
</evidence>
<evidence type="ECO:0000313" key="11">
    <source>
        <dbReference type="EnsemblPlants" id="Pp3c24_15450V3.1"/>
    </source>
</evidence>
<sequence>MSGQRVTSKPHQTLNLLNVRQDQLLEELRTVEKQLYDLETTYLHDSSQCGNVLKGFEGFLSSIKGSGNLKRPRKFQPEDRLFSLSSVTSPVVEELSGGGRDADGKIDGSLHGRTKTNGLFVNGPGKQKRGRTGPREGKRIKQVTDHGQDEEDDIDGFLK</sequence>
<protein>
    <recommendedName>
        <fullName evidence="13">Chromatin modification-related protein MEAF6</fullName>
    </recommendedName>
</protein>
<keyword evidence="6" id="KW-0804">Transcription</keyword>
<proteinExistence type="inferred from homology"/>
<dbReference type="GO" id="GO:0005634">
    <property type="term" value="C:nucleus"/>
    <property type="evidence" value="ECO:0007669"/>
    <property type="project" value="UniProtKB-SubCell"/>
</dbReference>
<dbReference type="GO" id="GO:0000123">
    <property type="term" value="C:histone acetyltransferase complex"/>
    <property type="evidence" value="ECO:0007669"/>
    <property type="project" value="InterPro"/>
</dbReference>
<dbReference type="Gramene" id="Pp3c24_15450V3.1">
    <property type="protein sequence ID" value="Pp3c24_15450V3.1"/>
    <property type="gene ID" value="Pp3c24_15450"/>
</dbReference>
<evidence type="ECO:0008006" key="13">
    <source>
        <dbReference type="Google" id="ProtNLM"/>
    </source>
</evidence>
<keyword evidence="4" id="KW-0805">Transcription regulation</keyword>
<gene>
    <name evidence="11" type="primary">LOC112276480</name>
    <name evidence="10" type="ORF">PHYPA_029117</name>
</gene>
<reference evidence="10 12" key="2">
    <citation type="journal article" date="2018" name="Plant J.">
        <title>The Physcomitrella patens chromosome-scale assembly reveals moss genome structure and evolution.</title>
        <authorList>
            <person name="Lang D."/>
            <person name="Ullrich K.K."/>
            <person name="Murat F."/>
            <person name="Fuchs J."/>
            <person name="Jenkins J."/>
            <person name="Haas F.B."/>
            <person name="Piednoel M."/>
            <person name="Gundlach H."/>
            <person name="Van Bel M."/>
            <person name="Meyberg R."/>
            <person name="Vives C."/>
            <person name="Morata J."/>
            <person name="Symeonidi A."/>
            <person name="Hiss M."/>
            <person name="Muchero W."/>
            <person name="Kamisugi Y."/>
            <person name="Saleh O."/>
            <person name="Blanc G."/>
            <person name="Decker E.L."/>
            <person name="van Gessel N."/>
            <person name="Grimwood J."/>
            <person name="Hayes R.D."/>
            <person name="Graham S.W."/>
            <person name="Gunter L.E."/>
            <person name="McDaniel S.F."/>
            <person name="Hoernstein S.N.W."/>
            <person name="Larsson A."/>
            <person name="Li F.W."/>
            <person name="Perroud P.F."/>
            <person name="Phillips J."/>
            <person name="Ranjan P."/>
            <person name="Rokshar D.S."/>
            <person name="Rothfels C.J."/>
            <person name="Schneider L."/>
            <person name="Shu S."/>
            <person name="Stevenson D.W."/>
            <person name="Thummler F."/>
            <person name="Tillich M."/>
            <person name="Villarreal Aguilar J.C."/>
            <person name="Widiez T."/>
            <person name="Wong G.K."/>
            <person name="Wymore A."/>
            <person name="Zhang Y."/>
            <person name="Zimmer A.D."/>
            <person name="Quatrano R.S."/>
            <person name="Mayer K.F.X."/>
            <person name="Goodstein D."/>
            <person name="Casacuberta J.M."/>
            <person name="Vandepoele K."/>
            <person name="Reski R."/>
            <person name="Cuming A.C."/>
            <person name="Tuskan G.A."/>
            <person name="Maumus F."/>
            <person name="Salse J."/>
            <person name="Schmutz J."/>
            <person name="Rensing S.A."/>
        </authorList>
    </citation>
    <scope>NUCLEOTIDE SEQUENCE [LARGE SCALE GENOMIC DNA]</scope>
    <source>
        <strain evidence="11 12">cv. Gransden 2004</strain>
    </source>
</reference>
<name>A0A2K1IGX8_PHYPA</name>
<dbReference type="STRING" id="3218.A0A2K1IGX8"/>
<keyword evidence="3" id="KW-0156">Chromatin regulator</keyword>
<feature type="coiled-coil region" evidence="8">
    <location>
        <begin position="14"/>
        <end position="41"/>
    </location>
</feature>
<comment type="subcellular location">
    <subcellularLocation>
        <location evidence="1">Nucleus</location>
    </subcellularLocation>
</comment>
<reference evidence="11" key="3">
    <citation type="submission" date="2020-12" db="UniProtKB">
        <authorList>
            <consortium name="EnsemblPlants"/>
        </authorList>
    </citation>
    <scope>IDENTIFICATION</scope>
</reference>
<dbReference type="Gramene" id="Pp3c24_15450V3.5">
    <property type="protein sequence ID" value="Pp3c24_15450V3.5"/>
    <property type="gene ID" value="Pp3c24_15450"/>
</dbReference>
<organism evidence="10">
    <name type="scientific">Physcomitrium patens</name>
    <name type="common">Spreading-leaved earth moss</name>
    <name type="synonym">Physcomitrella patens</name>
    <dbReference type="NCBI Taxonomy" id="3218"/>
    <lineage>
        <taxon>Eukaryota</taxon>
        <taxon>Viridiplantae</taxon>
        <taxon>Streptophyta</taxon>
        <taxon>Embryophyta</taxon>
        <taxon>Bryophyta</taxon>
        <taxon>Bryophytina</taxon>
        <taxon>Bryopsida</taxon>
        <taxon>Funariidae</taxon>
        <taxon>Funariales</taxon>
        <taxon>Funariaceae</taxon>
        <taxon>Physcomitrium</taxon>
    </lineage>
</organism>
<feature type="compositionally biased region" description="Basic and acidic residues" evidence="9">
    <location>
        <begin position="133"/>
        <end position="147"/>
    </location>
</feature>
<dbReference type="PANTHER" id="PTHR13476">
    <property type="entry name" value="CHROMATIN MODIFICATION-RELATED PROTEIN MEAF6"/>
    <property type="match status" value="1"/>
</dbReference>
<feature type="compositionally biased region" description="Basic and acidic residues" evidence="9">
    <location>
        <begin position="100"/>
        <end position="110"/>
    </location>
</feature>
<comment type="similarity">
    <text evidence="2">Belongs to the EAF6 family.</text>
</comment>
<accession>A0A2K1IGX8</accession>
<evidence type="ECO:0000256" key="3">
    <source>
        <dbReference type="ARBA" id="ARBA00022853"/>
    </source>
</evidence>
<dbReference type="GeneID" id="112276480"/>
<keyword evidence="7" id="KW-0539">Nucleus</keyword>
<dbReference type="EnsemblPlants" id="Pp3c24_15450V3.5">
    <property type="protein sequence ID" value="Pp3c24_15450V3.5"/>
    <property type="gene ID" value="Pp3c24_15450"/>
</dbReference>
<evidence type="ECO:0000256" key="8">
    <source>
        <dbReference type="SAM" id="Coils"/>
    </source>
</evidence>
<evidence type="ECO:0000256" key="2">
    <source>
        <dbReference type="ARBA" id="ARBA00010916"/>
    </source>
</evidence>
<feature type="compositionally biased region" description="Acidic residues" evidence="9">
    <location>
        <begin position="148"/>
        <end position="159"/>
    </location>
</feature>
<evidence type="ECO:0000256" key="1">
    <source>
        <dbReference type="ARBA" id="ARBA00004123"/>
    </source>
</evidence>
<reference evidence="10 12" key="1">
    <citation type="journal article" date="2008" name="Science">
        <title>The Physcomitrella genome reveals evolutionary insights into the conquest of land by plants.</title>
        <authorList>
            <person name="Rensing S."/>
            <person name="Lang D."/>
            <person name="Zimmer A."/>
            <person name="Terry A."/>
            <person name="Salamov A."/>
            <person name="Shapiro H."/>
            <person name="Nishiyama T."/>
            <person name="Perroud P.-F."/>
            <person name="Lindquist E."/>
            <person name="Kamisugi Y."/>
            <person name="Tanahashi T."/>
            <person name="Sakakibara K."/>
            <person name="Fujita T."/>
            <person name="Oishi K."/>
            <person name="Shin-I T."/>
            <person name="Kuroki Y."/>
            <person name="Toyoda A."/>
            <person name="Suzuki Y."/>
            <person name="Hashimoto A."/>
            <person name="Yamaguchi K."/>
            <person name="Sugano A."/>
            <person name="Kohara Y."/>
            <person name="Fujiyama A."/>
            <person name="Anterola A."/>
            <person name="Aoki S."/>
            <person name="Ashton N."/>
            <person name="Barbazuk W.B."/>
            <person name="Barker E."/>
            <person name="Bennetzen J."/>
            <person name="Bezanilla M."/>
            <person name="Blankenship R."/>
            <person name="Cho S.H."/>
            <person name="Dutcher S."/>
            <person name="Estelle M."/>
            <person name="Fawcett J.A."/>
            <person name="Gundlach H."/>
            <person name="Hanada K."/>
            <person name="Heyl A."/>
            <person name="Hicks K.A."/>
            <person name="Hugh J."/>
            <person name="Lohr M."/>
            <person name="Mayer K."/>
            <person name="Melkozernov A."/>
            <person name="Murata T."/>
            <person name="Nelson D."/>
            <person name="Pils B."/>
            <person name="Prigge M."/>
            <person name="Reiss B."/>
            <person name="Renner T."/>
            <person name="Rombauts S."/>
            <person name="Rushton P."/>
            <person name="Sanderfoot A."/>
            <person name="Schween G."/>
            <person name="Shiu S.-H."/>
            <person name="Stueber K."/>
            <person name="Theodoulou F.L."/>
            <person name="Tu H."/>
            <person name="Van de Peer Y."/>
            <person name="Verrier P.J."/>
            <person name="Waters E."/>
            <person name="Wood A."/>
            <person name="Yang L."/>
            <person name="Cove D."/>
            <person name="Cuming A."/>
            <person name="Hasebe M."/>
            <person name="Lucas S."/>
            <person name="Mishler D.B."/>
            <person name="Reski R."/>
            <person name="Grigoriev I."/>
            <person name="Quatrano R.S."/>
            <person name="Boore J.L."/>
        </authorList>
    </citation>
    <scope>NUCLEOTIDE SEQUENCE [LARGE SCALE GENOMIC DNA]</scope>
    <source>
        <strain evidence="11 12">cv. Gransden 2004</strain>
    </source>
</reference>
<feature type="region of interest" description="Disordered" evidence="9">
    <location>
        <begin position="93"/>
        <end position="159"/>
    </location>
</feature>
<dbReference type="GO" id="GO:0006325">
    <property type="term" value="P:chromatin organization"/>
    <property type="evidence" value="ECO:0007669"/>
    <property type="project" value="UniProtKB-KW"/>
</dbReference>
<dbReference type="Proteomes" id="UP000006727">
    <property type="component" value="Chromosome 24"/>
</dbReference>
<evidence type="ECO:0000256" key="7">
    <source>
        <dbReference type="ARBA" id="ARBA00023242"/>
    </source>
</evidence>